<dbReference type="Proteomes" id="UP000193648">
    <property type="component" value="Unassembled WGS sequence"/>
</dbReference>
<dbReference type="InterPro" id="IPR032675">
    <property type="entry name" value="LRR_dom_sf"/>
</dbReference>
<sequence>MGGKISDMFEPYNLFYSIISSASLLRSLEMKIGPYSQAIVTLLNVLIPSSSGGPRGGSRSNQTWSWRHCLKRLALLDAGISNSSSSYIFDYTFQALLGSPYARRTSSKSQENGLMETFPGVQGCGSISNNLEYISNATNAITNTKSTDILSSAVNSINNIDSDPYPNFSLEELEVRYCTNSRQYPELSFNCHSPEDLIIPLRSLALINYDVCGLDSELMDDGGTFEEGLILSILKRCPLLEELTISFDISDIEYFSGKPDFRLLSSSACFHEAIVDYHGTMSMEDWTPKTGSFVKKMYRYCPRLRSIHFGMMYDLSANHWVEMMDLYGSQLESLNVCGSYTFDTLALMTLIGPPVNHPIRALSTENLHRLTSLNINGASTLCDKHCIFLLFRHLKALKALHARSVNIDAVTLIGYDWAFKDIETLEIYVSVPKQFQCYIFPAMTYSWNEVEANWDLEKDCDNWNDLEFEEGDDGDDDGIYEVRYKPRFRPRGDSHLAEHMKCLTREQRESGDITEKSPIRTLQDMLEEEEDEEEEEGEGISKGKKGKDGYVKRELGLKLQLGLKFKLRLRPQLGFKFKLKFGHGFGFGFGFELRIKLRIKLNYKLSF</sequence>
<dbReference type="OrthoDB" id="2375664at2759"/>
<reference evidence="2 3" key="1">
    <citation type="submission" date="2016-07" db="EMBL/GenBank/DDBJ databases">
        <title>Pervasive Adenine N6-methylation of Active Genes in Fungi.</title>
        <authorList>
            <consortium name="DOE Joint Genome Institute"/>
            <person name="Mondo S.J."/>
            <person name="Dannebaum R.O."/>
            <person name="Kuo R.C."/>
            <person name="Labutti K."/>
            <person name="Haridas S."/>
            <person name="Kuo A."/>
            <person name="Salamov A."/>
            <person name="Ahrendt S.R."/>
            <person name="Lipzen A."/>
            <person name="Sullivan W."/>
            <person name="Andreopoulos W.B."/>
            <person name="Clum A."/>
            <person name="Lindquist E."/>
            <person name="Daum C."/>
            <person name="Ramamoorthy G.K."/>
            <person name="Gryganskyi A."/>
            <person name="Culley D."/>
            <person name="Magnuson J.K."/>
            <person name="James T.Y."/>
            <person name="O'Malley M.A."/>
            <person name="Stajich J.E."/>
            <person name="Spatafora J.W."/>
            <person name="Visel A."/>
            <person name="Grigoriev I.V."/>
        </authorList>
    </citation>
    <scope>NUCLEOTIDE SEQUENCE [LARGE SCALE GENOMIC DNA]</scope>
    <source>
        <strain evidence="2 3">NRRL 3116</strain>
    </source>
</reference>
<organism evidence="2 3">
    <name type="scientific">Lobosporangium transversale</name>
    <dbReference type="NCBI Taxonomy" id="64571"/>
    <lineage>
        <taxon>Eukaryota</taxon>
        <taxon>Fungi</taxon>
        <taxon>Fungi incertae sedis</taxon>
        <taxon>Mucoromycota</taxon>
        <taxon>Mortierellomycotina</taxon>
        <taxon>Mortierellomycetes</taxon>
        <taxon>Mortierellales</taxon>
        <taxon>Mortierellaceae</taxon>
        <taxon>Lobosporangium</taxon>
    </lineage>
</organism>
<name>A0A1Y2GWH6_9FUNG</name>
<dbReference type="InParanoid" id="A0A1Y2GWH6"/>
<comment type="caution">
    <text evidence="2">The sequence shown here is derived from an EMBL/GenBank/DDBJ whole genome shotgun (WGS) entry which is preliminary data.</text>
</comment>
<dbReference type="AlphaFoldDB" id="A0A1Y2GWH6"/>
<evidence type="ECO:0000313" key="2">
    <source>
        <dbReference type="EMBL" id="ORZ26660.1"/>
    </source>
</evidence>
<dbReference type="GeneID" id="33568207"/>
<protein>
    <submittedName>
        <fullName evidence="2">Uncharacterized protein</fullName>
    </submittedName>
</protein>
<evidence type="ECO:0000256" key="1">
    <source>
        <dbReference type="SAM" id="MobiDB-lite"/>
    </source>
</evidence>
<proteinExistence type="predicted"/>
<keyword evidence="3" id="KW-1185">Reference proteome</keyword>
<dbReference type="EMBL" id="MCFF01000006">
    <property type="protein sequence ID" value="ORZ26660.1"/>
    <property type="molecule type" value="Genomic_DNA"/>
</dbReference>
<dbReference type="Gene3D" id="3.80.10.10">
    <property type="entry name" value="Ribonuclease Inhibitor"/>
    <property type="match status" value="1"/>
</dbReference>
<feature type="compositionally biased region" description="Acidic residues" evidence="1">
    <location>
        <begin position="525"/>
        <end position="538"/>
    </location>
</feature>
<accession>A0A1Y2GWH6</accession>
<dbReference type="RefSeq" id="XP_021884423.1">
    <property type="nucleotide sequence ID" value="XM_022026364.1"/>
</dbReference>
<gene>
    <name evidence="2" type="ORF">BCR41DRAFT_368204</name>
</gene>
<evidence type="ECO:0000313" key="3">
    <source>
        <dbReference type="Proteomes" id="UP000193648"/>
    </source>
</evidence>
<feature type="region of interest" description="Disordered" evidence="1">
    <location>
        <begin position="524"/>
        <end position="546"/>
    </location>
</feature>